<gene>
    <name evidence="2" type="ORF">PCON_04525</name>
</gene>
<sequence>MEHSIMKSPITTTLLFISALTTSLVSSAASPTHQNQPAPHPAPAPASAQCTLLNANCKHSKSSCCGNMVCKNIAVNGGNLAMSRGMWICTKA</sequence>
<accession>U4KVQ2</accession>
<feature type="chain" id="PRO_5004651456" evidence="1">
    <location>
        <begin position="30"/>
        <end position="92"/>
    </location>
</feature>
<dbReference type="EMBL" id="HF935229">
    <property type="protein sequence ID" value="CCX05036.1"/>
    <property type="molecule type" value="Genomic_DNA"/>
</dbReference>
<proteinExistence type="predicted"/>
<feature type="signal peptide" evidence="1">
    <location>
        <begin position="1"/>
        <end position="29"/>
    </location>
</feature>
<dbReference type="AlphaFoldDB" id="U4KVQ2"/>
<keyword evidence="1" id="KW-0732">Signal</keyword>
<dbReference type="Proteomes" id="UP000018144">
    <property type="component" value="Unassembled WGS sequence"/>
</dbReference>
<organism evidence="2 3">
    <name type="scientific">Pyronema omphalodes (strain CBS 100304)</name>
    <name type="common">Pyronema confluens</name>
    <dbReference type="NCBI Taxonomy" id="1076935"/>
    <lineage>
        <taxon>Eukaryota</taxon>
        <taxon>Fungi</taxon>
        <taxon>Dikarya</taxon>
        <taxon>Ascomycota</taxon>
        <taxon>Pezizomycotina</taxon>
        <taxon>Pezizomycetes</taxon>
        <taxon>Pezizales</taxon>
        <taxon>Pyronemataceae</taxon>
        <taxon>Pyronema</taxon>
    </lineage>
</organism>
<evidence type="ECO:0000313" key="3">
    <source>
        <dbReference type="Proteomes" id="UP000018144"/>
    </source>
</evidence>
<protein>
    <submittedName>
        <fullName evidence="2">Uncharacterized protein</fullName>
    </submittedName>
</protein>
<keyword evidence="3" id="KW-1185">Reference proteome</keyword>
<reference evidence="2 3" key="1">
    <citation type="journal article" date="2013" name="PLoS Genet.">
        <title>The genome and development-dependent transcriptomes of Pyronema confluens: a window into fungal evolution.</title>
        <authorList>
            <person name="Traeger S."/>
            <person name="Altegoer F."/>
            <person name="Freitag M."/>
            <person name="Gabaldon T."/>
            <person name="Kempken F."/>
            <person name="Kumar A."/>
            <person name="Marcet-Houben M."/>
            <person name="Poggeler S."/>
            <person name="Stajich J.E."/>
            <person name="Nowrousian M."/>
        </authorList>
    </citation>
    <scope>NUCLEOTIDE SEQUENCE [LARGE SCALE GENOMIC DNA]</scope>
    <source>
        <strain evidence="3">CBS 100304</strain>
        <tissue evidence="2">Vegetative mycelium</tissue>
    </source>
</reference>
<evidence type="ECO:0000313" key="2">
    <source>
        <dbReference type="EMBL" id="CCX05036.1"/>
    </source>
</evidence>
<name>U4KVQ2_PYROM</name>
<evidence type="ECO:0000256" key="1">
    <source>
        <dbReference type="SAM" id="SignalP"/>
    </source>
</evidence>